<dbReference type="EMBL" id="FXUO01000001">
    <property type="protein sequence ID" value="SMP88084.1"/>
    <property type="molecule type" value="Genomic_DNA"/>
</dbReference>
<comment type="caution">
    <text evidence="1">The sequence shown here is derived from an EMBL/GenBank/DDBJ whole genome shotgun (WGS) entry which is preliminary data.</text>
</comment>
<proteinExistence type="predicted"/>
<sequence length="159" mass="18379">MKRDSLLYEVEKNELDLNIAERQKKEFESEEYFLAAREKIDEAFDKAKEDNNSKVVNQAIAGINIYWISIGYGIRNDGFKLFNSTLDFSNQIQKKEALTHTFNIAISHYNWNIVKNNTFWSAGASVKAGNNFTNLDNIKVKDFEDITTNPTSLLRTERI</sequence>
<evidence type="ECO:0000313" key="2">
    <source>
        <dbReference type="Proteomes" id="UP001158050"/>
    </source>
</evidence>
<dbReference type="Proteomes" id="UP001158050">
    <property type="component" value="Unassembled WGS sequence"/>
</dbReference>
<name>A0ABY1QXU1_9FLAO</name>
<organism evidence="1 2">
    <name type="scientific">Epilithonimonas pallida</name>
    <dbReference type="NCBI Taxonomy" id="373671"/>
    <lineage>
        <taxon>Bacteria</taxon>
        <taxon>Pseudomonadati</taxon>
        <taxon>Bacteroidota</taxon>
        <taxon>Flavobacteriia</taxon>
        <taxon>Flavobacteriales</taxon>
        <taxon>Weeksellaceae</taxon>
        <taxon>Chryseobacterium group</taxon>
        <taxon>Epilithonimonas</taxon>
    </lineage>
</organism>
<accession>A0ABY1QXU1</accession>
<keyword evidence="2" id="KW-1185">Reference proteome</keyword>
<reference evidence="1 2" key="1">
    <citation type="submission" date="2017-05" db="EMBL/GenBank/DDBJ databases">
        <authorList>
            <person name="Varghese N."/>
            <person name="Submissions S."/>
        </authorList>
    </citation>
    <scope>NUCLEOTIDE SEQUENCE [LARGE SCALE GENOMIC DNA]</scope>
    <source>
        <strain evidence="1 2">DSM 18015</strain>
    </source>
</reference>
<gene>
    <name evidence="1" type="ORF">SAMN05421679_101406</name>
</gene>
<protein>
    <submittedName>
        <fullName evidence="1">Uncharacterized protein</fullName>
    </submittedName>
</protein>
<dbReference type="RefSeq" id="WP_283415308.1">
    <property type="nucleotide sequence ID" value="NZ_FXUO01000001.1"/>
</dbReference>
<evidence type="ECO:0000313" key="1">
    <source>
        <dbReference type="EMBL" id="SMP88084.1"/>
    </source>
</evidence>